<evidence type="ECO:0000256" key="1">
    <source>
        <dbReference type="SAM" id="MobiDB-lite"/>
    </source>
</evidence>
<reference evidence="2 3" key="1">
    <citation type="journal article" date="2016" name="Genome Biol. Evol.">
        <title>Divergent and convergent evolution of fungal pathogenicity.</title>
        <authorList>
            <person name="Shang Y."/>
            <person name="Xiao G."/>
            <person name="Zheng P."/>
            <person name="Cen K."/>
            <person name="Zhan S."/>
            <person name="Wang C."/>
        </authorList>
    </citation>
    <scope>NUCLEOTIDE SEQUENCE [LARGE SCALE GENOMIC DNA]</scope>
    <source>
        <strain evidence="2 3">ARSEF 2679</strain>
    </source>
</reference>
<evidence type="ECO:0000313" key="2">
    <source>
        <dbReference type="EMBL" id="OAA60109.1"/>
    </source>
</evidence>
<evidence type="ECO:0000313" key="3">
    <source>
        <dbReference type="Proteomes" id="UP000076744"/>
    </source>
</evidence>
<dbReference type="GeneID" id="30022412"/>
<dbReference type="OrthoDB" id="4062651at2759"/>
<protein>
    <recommendedName>
        <fullName evidence="4">Protein kinase-like domain protein</fullName>
    </recommendedName>
</protein>
<gene>
    <name evidence="2" type="ORF">ISF_06120</name>
</gene>
<organism evidence="2 3">
    <name type="scientific">Cordyceps fumosorosea (strain ARSEF 2679)</name>
    <name type="common">Isaria fumosorosea</name>
    <dbReference type="NCBI Taxonomy" id="1081104"/>
    <lineage>
        <taxon>Eukaryota</taxon>
        <taxon>Fungi</taxon>
        <taxon>Dikarya</taxon>
        <taxon>Ascomycota</taxon>
        <taxon>Pezizomycotina</taxon>
        <taxon>Sordariomycetes</taxon>
        <taxon>Hypocreomycetidae</taxon>
        <taxon>Hypocreales</taxon>
        <taxon>Cordycipitaceae</taxon>
        <taxon>Cordyceps</taxon>
    </lineage>
</organism>
<feature type="compositionally biased region" description="Basic and acidic residues" evidence="1">
    <location>
        <begin position="357"/>
        <end position="366"/>
    </location>
</feature>
<dbReference type="EMBL" id="AZHB01000015">
    <property type="protein sequence ID" value="OAA60109.1"/>
    <property type="molecule type" value="Genomic_DNA"/>
</dbReference>
<keyword evidence="3" id="KW-1185">Reference proteome</keyword>
<accession>A0A167T037</accession>
<dbReference type="Proteomes" id="UP000076744">
    <property type="component" value="Unassembled WGS sequence"/>
</dbReference>
<proteinExistence type="predicted"/>
<dbReference type="AlphaFoldDB" id="A0A167T037"/>
<comment type="caution">
    <text evidence="2">The sequence shown here is derived from an EMBL/GenBank/DDBJ whole genome shotgun (WGS) entry which is preliminary data.</text>
</comment>
<evidence type="ECO:0008006" key="4">
    <source>
        <dbReference type="Google" id="ProtNLM"/>
    </source>
</evidence>
<sequence>MMDFRLEQLNSGADGAHVLVSWLGMRFSVSIDVDSPASPPSSSPTPSQRLYHLIRRLQDDALTDDDYDTASQALFSQILAAGEPLLRSIARDRRPASSRLADHLFPPIPLLRLGSSSSSALEVTPSANAYFPSPLRHAHPGAHDLPFAVDPSLPAYRVDQVLVLESLVHDPLAEHLACRVLLLPSPGEQLFCKAERGGIAFGDSVVGRDFRTMLDLRAALLREAPATGGEIRVPALRGVLRHPEEGHVVGFLRDWVPGASLAAREMAAVPAARRARWDAQVASTLKGLHRLGCFWGAADKRSVIVDERGEDAWVVDFGGKVNLGLAREVGDREEGDWIDYDEVCRYLGTGDEEEGKEEGGSDHGSGDGKGGWYAC</sequence>
<name>A0A167T037_CORFA</name>
<feature type="region of interest" description="Disordered" evidence="1">
    <location>
        <begin position="351"/>
        <end position="375"/>
    </location>
</feature>
<dbReference type="RefSeq" id="XP_018703222.1">
    <property type="nucleotide sequence ID" value="XM_018849724.1"/>
</dbReference>